<gene>
    <name evidence="12" type="primary">AUGUSTUS-3.0.2_15155</name>
    <name evidence="12" type="ORF">TcasGA2_TC015155</name>
</gene>
<evidence type="ECO:0000313" key="13">
    <source>
        <dbReference type="Proteomes" id="UP000007266"/>
    </source>
</evidence>
<comment type="subcellular location">
    <subcellularLocation>
        <location evidence="1">Cell membrane</location>
        <topology evidence="1">Single-pass type I membrane protein</topology>
    </subcellularLocation>
</comment>
<dbReference type="GO" id="GO:0006898">
    <property type="term" value="P:receptor-mediated endocytosis"/>
    <property type="evidence" value="ECO:0000318"/>
    <property type="project" value="GO_Central"/>
</dbReference>
<evidence type="ECO:0000256" key="8">
    <source>
        <dbReference type="ARBA" id="ARBA00022989"/>
    </source>
</evidence>
<dbReference type="GO" id="GO:0008104">
    <property type="term" value="P:intracellular protein localization"/>
    <property type="evidence" value="ECO:0000318"/>
    <property type="project" value="GO_Central"/>
</dbReference>
<dbReference type="GO" id="GO:0016324">
    <property type="term" value="C:apical plasma membrane"/>
    <property type="evidence" value="ECO:0000318"/>
    <property type="project" value="GO_Central"/>
</dbReference>
<keyword evidence="4" id="KW-1003">Cell membrane</keyword>
<evidence type="ECO:0000256" key="2">
    <source>
        <dbReference type="ARBA" id="ARBA00021200"/>
    </source>
</evidence>
<dbReference type="HOGENOM" id="CLU_045179_0_0_1"/>
<keyword evidence="3" id="KW-0813">Transport</keyword>
<feature type="transmembrane region" description="Helical" evidence="11">
    <location>
        <begin position="323"/>
        <end position="343"/>
    </location>
</feature>
<keyword evidence="13" id="KW-1185">Reference proteome</keyword>
<sequence>MQVLFVFAFFGAISGKERIWRFVSDISSPENWQGGGLATGCKGVHFSAVNTAPVYLRELTTPEIVLPEDGEVDLLEGGAIEFKDNKKCIKLKPIDYHSWYDSDSWTTPTTNPAIPHKQRIPCLQDAVTFPNIEHARIIEDLGTTIQISSLKFSNKIIDNSFLENFIDSKIGHDVFYNPLGPFSLIIDKTQCDDPYGCLCHNEFVPCPLKKTQKKVQCREPIEPEEFCEAICGAYVTYEPGSGPDLKQLREKLREFEVNTWASRVKNYLGNQVIQIVFTEREFTGESHKEAEVLYEFLKIRDTKKLQILKSGEFYIEGGGSPTWSIVLGSLLTVVGFFALLLYLQSDNNAVMVVINRYHKRGSIFSVPFFARFDNTDENLIIDGQSETGSILDIAKSFDNPMYGQSTSTQHENPVYEDDGQSPRPSTEVTEHENPLYEVEE</sequence>
<name>D2A5K8_TRICA</name>
<dbReference type="KEGG" id="tca:103312193"/>
<dbReference type="PANTHER" id="PTHR14995:SF2">
    <property type="entry name" value="PROTEIN AMNIONLESS"/>
    <property type="match status" value="1"/>
</dbReference>
<evidence type="ECO:0000256" key="10">
    <source>
        <dbReference type="SAM" id="MobiDB-lite"/>
    </source>
</evidence>
<keyword evidence="8 11" id="KW-1133">Transmembrane helix</keyword>
<dbReference type="eggNOG" id="ENOG502QUUQ">
    <property type="taxonomic scope" value="Eukaryota"/>
</dbReference>
<accession>D2A5K8</accession>
<feature type="region of interest" description="Disordered" evidence="10">
    <location>
        <begin position="402"/>
        <end position="440"/>
    </location>
</feature>
<evidence type="ECO:0000256" key="6">
    <source>
        <dbReference type="ARBA" id="ARBA00022729"/>
    </source>
</evidence>
<reference evidence="12 13" key="2">
    <citation type="journal article" date="2010" name="Nucleic Acids Res.">
        <title>BeetleBase in 2010: revisions to provide comprehensive genomic information for Tribolium castaneum.</title>
        <authorList>
            <person name="Kim H.S."/>
            <person name="Murphy T."/>
            <person name="Xia J."/>
            <person name="Caragea D."/>
            <person name="Park Y."/>
            <person name="Beeman R.W."/>
            <person name="Lorenzen M.D."/>
            <person name="Butcher S."/>
            <person name="Manak J.R."/>
            <person name="Brown S.J."/>
        </authorList>
    </citation>
    <scope>GENOME REANNOTATION</scope>
    <source>
        <strain evidence="12 13">Georgia GA2</strain>
    </source>
</reference>
<dbReference type="GO" id="GO:0030139">
    <property type="term" value="C:endocytic vesicle"/>
    <property type="evidence" value="ECO:0000318"/>
    <property type="project" value="GO_Central"/>
</dbReference>
<dbReference type="OrthoDB" id="2017643at2759"/>
<evidence type="ECO:0000256" key="1">
    <source>
        <dbReference type="ARBA" id="ARBA00004251"/>
    </source>
</evidence>
<dbReference type="InParanoid" id="D2A5K8"/>
<feature type="compositionally biased region" description="Polar residues" evidence="10">
    <location>
        <begin position="402"/>
        <end position="411"/>
    </location>
</feature>
<dbReference type="STRING" id="7070.D2A5K8"/>
<protein>
    <recommendedName>
        <fullName evidence="2">Protein amnionless</fullName>
    </recommendedName>
</protein>
<evidence type="ECO:0000256" key="5">
    <source>
        <dbReference type="ARBA" id="ARBA00022692"/>
    </source>
</evidence>
<dbReference type="AlphaFoldDB" id="D2A5K8"/>
<evidence type="ECO:0000256" key="11">
    <source>
        <dbReference type="SAM" id="Phobius"/>
    </source>
</evidence>
<keyword evidence="7" id="KW-0653">Protein transport</keyword>
<dbReference type="PhylomeDB" id="D2A5K8"/>
<dbReference type="InterPro" id="IPR026112">
    <property type="entry name" value="AMN"/>
</dbReference>
<evidence type="ECO:0000256" key="9">
    <source>
        <dbReference type="ARBA" id="ARBA00023136"/>
    </source>
</evidence>
<evidence type="ECO:0000256" key="7">
    <source>
        <dbReference type="ARBA" id="ARBA00022927"/>
    </source>
</evidence>
<evidence type="ECO:0000256" key="3">
    <source>
        <dbReference type="ARBA" id="ARBA00022448"/>
    </source>
</evidence>
<proteinExistence type="predicted"/>
<keyword evidence="9 11" id="KW-0472">Membrane</keyword>
<keyword evidence="5 11" id="KW-0812">Transmembrane</keyword>
<evidence type="ECO:0000256" key="4">
    <source>
        <dbReference type="ARBA" id="ARBA00022475"/>
    </source>
</evidence>
<evidence type="ECO:0000313" key="12">
    <source>
        <dbReference type="EMBL" id="EFA05060.1"/>
    </source>
</evidence>
<dbReference type="Proteomes" id="UP000007266">
    <property type="component" value="Linkage group 6"/>
</dbReference>
<organism evidence="12 13">
    <name type="scientific">Tribolium castaneum</name>
    <name type="common">Red flour beetle</name>
    <dbReference type="NCBI Taxonomy" id="7070"/>
    <lineage>
        <taxon>Eukaryota</taxon>
        <taxon>Metazoa</taxon>
        <taxon>Ecdysozoa</taxon>
        <taxon>Arthropoda</taxon>
        <taxon>Hexapoda</taxon>
        <taxon>Insecta</taxon>
        <taxon>Pterygota</taxon>
        <taxon>Neoptera</taxon>
        <taxon>Endopterygota</taxon>
        <taxon>Coleoptera</taxon>
        <taxon>Polyphaga</taxon>
        <taxon>Cucujiformia</taxon>
        <taxon>Tenebrionidae</taxon>
        <taxon>Tenebrionidae incertae sedis</taxon>
        <taxon>Tribolium</taxon>
    </lineage>
</organism>
<dbReference type="Pfam" id="PF14828">
    <property type="entry name" value="Amnionless"/>
    <property type="match status" value="1"/>
</dbReference>
<dbReference type="GO" id="GO:0015031">
    <property type="term" value="P:protein transport"/>
    <property type="evidence" value="ECO:0007669"/>
    <property type="project" value="UniProtKB-KW"/>
</dbReference>
<reference evidence="12 13" key="1">
    <citation type="journal article" date="2008" name="Nature">
        <title>The genome of the model beetle and pest Tribolium castaneum.</title>
        <authorList>
            <consortium name="Tribolium Genome Sequencing Consortium"/>
            <person name="Richards S."/>
            <person name="Gibbs R.A."/>
            <person name="Weinstock G.M."/>
            <person name="Brown S.J."/>
            <person name="Denell R."/>
            <person name="Beeman R.W."/>
            <person name="Gibbs R."/>
            <person name="Beeman R.W."/>
            <person name="Brown S.J."/>
            <person name="Bucher G."/>
            <person name="Friedrich M."/>
            <person name="Grimmelikhuijzen C.J."/>
            <person name="Klingler M."/>
            <person name="Lorenzen M."/>
            <person name="Richards S."/>
            <person name="Roth S."/>
            <person name="Schroder R."/>
            <person name="Tautz D."/>
            <person name="Zdobnov E.M."/>
            <person name="Muzny D."/>
            <person name="Gibbs R.A."/>
            <person name="Weinstock G.M."/>
            <person name="Attaway T."/>
            <person name="Bell S."/>
            <person name="Buhay C.J."/>
            <person name="Chandrabose M.N."/>
            <person name="Chavez D."/>
            <person name="Clerk-Blankenburg K.P."/>
            <person name="Cree A."/>
            <person name="Dao M."/>
            <person name="Davis C."/>
            <person name="Chacko J."/>
            <person name="Dinh H."/>
            <person name="Dugan-Rocha S."/>
            <person name="Fowler G."/>
            <person name="Garner T.T."/>
            <person name="Garnes J."/>
            <person name="Gnirke A."/>
            <person name="Hawes A."/>
            <person name="Hernandez J."/>
            <person name="Hines S."/>
            <person name="Holder M."/>
            <person name="Hume J."/>
            <person name="Jhangiani S.N."/>
            <person name="Joshi V."/>
            <person name="Khan Z.M."/>
            <person name="Jackson L."/>
            <person name="Kovar C."/>
            <person name="Kowis A."/>
            <person name="Lee S."/>
            <person name="Lewis L.R."/>
            <person name="Margolis J."/>
            <person name="Morgan M."/>
            <person name="Nazareth L.V."/>
            <person name="Nguyen N."/>
            <person name="Okwuonu G."/>
            <person name="Parker D."/>
            <person name="Richards S."/>
            <person name="Ruiz S.J."/>
            <person name="Santibanez J."/>
            <person name="Savard J."/>
            <person name="Scherer S.E."/>
            <person name="Schneider B."/>
            <person name="Sodergren E."/>
            <person name="Tautz D."/>
            <person name="Vattahil S."/>
            <person name="Villasana D."/>
            <person name="White C.S."/>
            <person name="Wright R."/>
            <person name="Park Y."/>
            <person name="Beeman R.W."/>
            <person name="Lord J."/>
            <person name="Oppert B."/>
            <person name="Lorenzen M."/>
            <person name="Brown S."/>
            <person name="Wang L."/>
            <person name="Savard J."/>
            <person name="Tautz D."/>
            <person name="Richards S."/>
            <person name="Weinstock G."/>
            <person name="Gibbs R.A."/>
            <person name="Liu Y."/>
            <person name="Worley K."/>
            <person name="Weinstock G."/>
            <person name="Elsik C.G."/>
            <person name="Reese J.T."/>
            <person name="Elhaik E."/>
            <person name="Landan G."/>
            <person name="Graur D."/>
            <person name="Arensburger P."/>
            <person name="Atkinson P."/>
            <person name="Beeman R.W."/>
            <person name="Beidler J."/>
            <person name="Brown S.J."/>
            <person name="Demuth J.P."/>
            <person name="Drury D.W."/>
            <person name="Du Y.Z."/>
            <person name="Fujiwara H."/>
            <person name="Lorenzen M."/>
            <person name="Maselli V."/>
            <person name="Osanai M."/>
            <person name="Park Y."/>
            <person name="Robertson H.M."/>
            <person name="Tu Z."/>
            <person name="Wang J.J."/>
            <person name="Wang S."/>
            <person name="Richards S."/>
            <person name="Song H."/>
            <person name="Zhang L."/>
            <person name="Sodergren E."/>
            <person name="Werner D."/>
            <person name="Stanke M."/>
            <person name="Morgenstern B."/>
            <person name="Solovyev V."/>
            <person name="Kosarev P."/>
            <person name="Brown G."/>
            <person name="Chen H.C."/>
            <person name="Ermolaeva O."/>
            <person name="Hlavina W."/>
            <person name="Kapustin Y."/>
            <person name="Kiryutin B."/>
            <person name="Kitts P."/>
            <person name="Maglott D."/>
            <person name="Pruitt K."/>
            <person name="Sapojnikov V."/>
            <person name="Souvorov A."/>
            <person name="Mackey A.J."/>
            <person name="Waterhouse R.M."/>
            <person name="Wyder S."/>
            <person name="Zdobnov E.M."/>
            <person name="Zdobnov E.M."/>
            <person name="Wyder S."/>
            <person name="Kriventseva E.V."/>
            <person name="Kadowaki T."/>
            <person name="Bork P."/>
            <person name="Aranda M."/>
            <person name="Bao R."/>
            <person name="Beermann A."/>
            <person name="Berns N."/>
            <person name="Bolognesi R."/>
            <person name="Bonneton F."/>
            <person name="Bopp D."/>
            <person name="Brown S.J."/>
            <person name="Bucher G."/>
            <person name="Butts T."/>
            <person name="Chaumot A."/>
            <person name="Denell R.E."/>
            <person name="Ferrier D.E."/>
            <person name="Friedrich M."/>
            <person name="Gordon C.M."/>
            <person name="Jindra M."/>
            <person name="Klingler M."/>
            <person name="Lan Q."/>
            <person name="Lattorff H.M."/>
            <person name="Laudet V."/>
            <person name="von Levetsow C."/>
            <person name="Liu Z."/>
            <person name="Lutz R."/>
            <person name="Lynch J.A."/>
            <person name="da Fonseca R.N."/>
            <person name="Posnien N."/>
            <person name="Reuter R."/>
            <person name="Roth S."/>
            <person name="Savard J."/>
            <person name="Schinko J.B."/>
            <person name="Schmitt C."/>
            <person name="Schoppmeier M."/>
            <person name="Schroder R."/>
            <person name="Shippy T.D."/>
            <person name="Simonnet F."/>
            <person name="Marques-Souza H."/>
            <person name="Tautz D."/>
            <person name="Tomoyasu Y."/>
            <person name="Trauner J."/>
            <person name="Van der Zee M."/>
            <person name="Vervoort M."/>
            <person name="Wittkopp N."/>
            <person name="Wimmer E.A."/>
            <person name="Yang X."/>
            <person name="Jones A.K."/>
            <person name="Sattelle D.B."/>
            <person name="Ebert P.R."/>
            <person name="Nelson D."/>
            <person name="Scott J.G."/>
            <person name="Beeman R.W."/>
            <person name="Muthukrishnan S."/>
            <person name="Kramer K.J."/>
            <person name="Arakane Y."/>
            <person name="Beeman R.W."/>
            <person name="Zhu Q."/>
            <person name="Hogenkamp D."/>
            <person name="Dixit R."/>
            <person name="Oppert B."/>
            <person name="Jiang H."/>
            <person name="Zou Z."/>
            <person name="Marshall J."/>
            <person name="Elpidina E."/>
            <person name="Vinokurov K."/>
            <person name="Oppert C."/>
            <person name="Zou Z."/>
            <person name="Evans J."/>
            <person name="Lu Z."/>
            <person name="Zhao P."/>
            <person name="Sumathipala N."/>
            <person name="Altincicek B."/>
            <person name="Vilcinskas A."/>
            <person name="Williams M."/>
            <person name="Hultmark D."/>
            <person name="Hetru C."/>
            <person name="Jiang H."/>
            <person name="Grimmelikhuijzen C.J."/>
            <person name="Hauser F."/>
            <person name="Cazzamali G."/>
            <person name="Williamson M."/>
            <person name="Park Y."/>
            <person name="Li B."/>
            <person name="Tanaka Y."/>
            <person name="Predel R."/>
            <person name="Neupert S."/>
            <person name="Schachtner J."/>
            <person name="Verleyen P."/>
            <person name="Raible F."/>
            <person name="Bork P."/>
            <person name="Friedrich M."/>
            <person name="Walden K.K."/>
            <person name="Robertson H.M."/>
            <person name="Angeli S."/>
            <person name="Foret S."/>
            <person name="Bucher G."/>
            <person name="Schuetz S."/>
            <person name="Maleszka R."/>
            <person name="Wimmer E.A."/>
            <person name="Beeman R.W."/>
            <person name="Lorenzen M."/>
            <person name="Tomoyasu Y."/>
            <person name="Miller S.C."/>
            <person name="Grossmann D."/>
            <person name="Bucher G."/>
        </authorList>
    </citation>
    <scope>NUCLEOTIDE SEQUENCE [LARGE SCALE GENOMIC DNA]</scope>
    <source>
        <strain evidence="12 13">Georgia GA2</strain>
    </source>
</reference>
<dbReference type="EMBL" id="KQ971345">
    <property type="protein sequence ID" value="EFA05060.1"/>
    <property type="molecule type" value="Genomic_DNA"/>
</dbReference>
<dbReference type="PANTHER" id="PTHR14995">
    <property type="entry name" value="AMNIONLESS"/>
    <property type="match status" value="1"/>
</dbReference>
<keyword evidence="6" id="KW-0732">Signal</keyword>